<evidence type="ECO:0000313" key="2">
    <source>
        <dbReference type="Proteomes" id="UP000008386"/>
    </source>
</evidence>
<gene>
    <name evidence="1" type="ordered locus">PYCH_00340</name>
</gene>
<dbReference type="KEGG" id="pya:PYCH_00340"/>
<sequence length="81" mass="9164">MLETFHTITFYGNEDGGEEEASGRVDFPHDYVLRKPSCRLAGEGTSTRPFPHDYVLRKHQSTISSKGWGMSLSTRLRSTET</sequence>
<dbReference type="eggNOG" id="arCOG10871">
    <property type="taxonomic scope" value="Archaea"/>
</dbReference>
<dbReference type="HOGENOM" id="CLU_2565891_0_0_2"/>
<protein>
    <submittedName>
        <fullName evidence="1">Uncharacterized protein</fullName>
    </submittedName>
</protein>
<proteinExistence type="predicted"/>
<evidence type="ECO:0000313" key="1">
    <source>
        <dbReference type="EMBL" id="AEH23747.1"/>
    </source>
</evidence>
<name>F8AFE0_PYRYC</name>
<keyword evidence="2" id="KW-1185">Reference proteome</keyword>
<dbReference type="EMBL" id="CP002779">
    <property type="protein sequence ID" value="AEH23747.1"/>
    <property type="molecule type" value="Genomic_DNA"/>
</dbReference>
<dbReference type="Proteomes" id="UP000008386">
    <property type="component" value="Chromosome"/>
</dbReference>
<organism evidence="1 2">
    <name type="scientific">Pyrococcus yayanosii (strain CH1 / JCM 16557)</name>
    <dbReference type="NCBI Taxonomy" id="529709"/>
    <lineage>
        <taxon>Archaea</taxon>
        <taxon>Methanobacteriati</taxon>
        <taxon>Methanobacteriota</taxon>
        <taxon>Thermococci</taxon>
        <taxon>Thermococcales</taxon>
        <taxon>Thermococcaceae</taxon>
        <taxon>Pyrococcus</taxon>
    </lineage>
</organism>
<accession>F8AFE0</accession>
<dbReference type="AlphaFoldDB" id="F8AFE0"/>
<reference evidence="1 2" key="1">
    <citation type="journal article" date="2011" name="J. Bacteriol.">
        <title>Complete genome sequence of the obligate piezophilic hyperthermophilic archaeon Pyrococcus yayanosii CH1.</title>
        <authorList>
            <person name="Jun X."/>
            <person name="Lupeng L."/>
            <person name="Minjuan X."/>
            <person name="Oger P."/>
            <person name="Fengping W."/>
            <person name="Jebbar M."/>
            <person name="Xiang X."/>
        </authorList>
    </citation>
    <scope>NUCLEOTIDE SEQUENCE [LARGE SCALE GENOMIC DNA]</scope>
    <source>
        <strain evidence="2">CH1 / JCM 16557</strain>
    </source>
</reference>
<dbReference type="STRING" id="529709.PYCH_00340"/>